<evidence type="ECO:0000313" key="1">
    <source>
        <dbReference type="EMBL" id="KIE42239.1"/>
    </source>
</evidence>
<proteinExistence type="predicted"/>
<accession>A0A0C1TMW3</accession>
<protein>
    <submittedName>
        <fullName evidence="1">Uncharacterized protein</fullName>
    </submittedName>
</protein>
<evidence type="ECO:0000313" key="2">
    <source>
        <dbReference type="Proteomes" id="UP000031433"/>
    </source>
</evidence>
<keyword evidence="2" id="KW-1185">Reference proteome</keyword>
<dbReference type="EMBL" id="JXBL01000001">
    <property type="protein sequence ID" value="KIE42239.1"/>
    <property type="molecule type" value="Genomic_DNA"/>
</dbReference>
<organism evidence="1 2">
    <name type="scientific">Geobacter soli</name>
    <dbReference type="NCBI Taxonomy" id="1510391"/>
    <lineage>
        <taxon>Bacteria</taxon>
        <taxon>Pseudomonadati</taxon>
        <taxon>Thermodesulfobacteriota</taxon>
        <taxon>Desulfuromonadia</taxon>
        <taxon>Geobacterales</taxon>
        <taxon>Geobacteraceae</taxon>
        <taxon>Geobacter</taxon>
    </lineage>
</organism>
<comment type="caution">
    <text evidence="1">The sequence shown here is derived from an EMBL/GenBank/DDBJ whole genome shotgun (WGS) entry which is preliminary data.</text>
</comment>
<sequence length="220" mass="25333">MPPTIGGNVRQPGLYAWDDDTAPYCSMLKQNHRLIDIDLRLPLQEQFKVAQMNLEKELEDEDRRLMINGKKNLPNDSIIRYLLKHGEPPLGWTPATVRPYHRLKLIDLHFSIKSQIKYHSTILKAEQQTIPEAVKRLTQKNRCPDVLVRYLRIIDALACGIETGEIVKQLYPGGKDRLYRIAASANKEGKGSYSPAHANFYDNRDEANDLLQSKWRTLLD</sequence>
<reference evidence="1 2" key="1">
    <citation type="submission" date="2015-01" db="EMBL/GenBank/DDBJ databases">
        <title>Genome sequence of the anaerobic bacterium Geobacter soli GSS01, a dissimilatory Fe(III) reducer from soil.</title>
        <authorList>
            <person name="Yang G."/>
            <person name="Zhou S."/>
        </authorList>
    </citation>
    <scope>NUCLEOTIDE SEQUENCE [LARGE SCALE GENOMIC DNA]</scope>
    <source>
        <strain evidence="1 2">GSS01</strain>
    </source>
</reference>
<dbReference type="AlphaFoldDB" id="A0A0C1TMW3"/>
<name>A0A0C1TMW3_9BACT</name>
<dbReference type="Proteomes" id="UP000031433">
    <property type="component" value="Unassembled WGS sequence"/>
</dbReference>
<gene>
    <name evidence="1" type="ORF">SE37_06200</name>
</gene>